<dbReference type="EMBL" id="JABMIG020000166">
    <property type="protein sequence ID" value="KAL3787914.1"/>
    <property type="molecule type" value="Genomic_DNA"/>
</dbReference>
<comment type="caution">
    <text evidence="1">The sequence shown here is derived from an EMBL/GenBank/DDBJ whole genome shotgun (WGS) entry which is preliminary data.</text>
</comment>
<dbReference type="AlphaFoldDB" id="A0ABD3PIS6"/>
<evidence type="ECO:0000313" key="2">
    <source>
        <dbReference type="Proteomes" id="UP001516023"/>
    </source>
</evidence>
<protein>
    <submittedName>
        <fullName evidence="1">Uncharacterized protein</fullName>
    </submittedName>
</protein>
<reference evidence="1 2" key="1">
    <citation type="journal article" date="2020" name="G3 (Bethesda)">
        <title>Improved Reference Genome for Cyclotella cryptica CCMP332, a Model for Cell Wall Morphogenesis, Salinity Adaptation, and Lipid Production in Diatoms (Bacillariophyta).</title>
        <authorList>
            <person name="Roberts W.R."/>
            <person name="Downey K.M."/>
            <person name="Ruck E.C."/>
            <person name="Traller J.C."/>
            <person name="Alverson A.J."/>
        </authorList>
    </citation>
    <scope>NUCLEOTIDE SEQUENCE [LARGE SCALE GENOMIC DNA]</scope>
    <source>
        <strain evidence="1 2">CCMP332</strain>
    </source>
</reference>
<keyword evidence="2" id="KW-1185">Reference proteome</keyword>
<organism evidence="1 2">
    <name type="scientific">Cyclotella cryptica</name>
    <dbReference type="NCBI Taxonomy" id="29204"/>
    <lineage>
        <taxon>Eukaryota</taxon>
        <taxon>Sar</taxon>
        <taxon>Stramenopiles</taxon>
        <taxon>Ochrophyta</taxon>
        <taxon>Bacillariophyta</taxon>
        <taxon>Coscinodiscophyceae</taxon>
        <taxon>Thalassiosirophycidae</taxon>
        <taxon>Stephanodiscales</taxon>
        <taxon>Stephanodiscaceae</taxon>
        <taxon>Cyclotella</taxon>
    </lineage>
</organism>
<proteinExistence type="predicted"/>
<evidence type="ECO:0000313" key="1">
    <source>
        <dbReference type="EMBL" id="KAL3787914.1"/>
    </source>
</evidence>
<sequence length="77" mass="9431">MSYCMEFKGSDLYKRLYKELMKQDYDRGYFIPSCLKILGQRRLLQWSMPLQNYTIFALWNLTIKKKYSHHWKGITVN</sequence>
<dbReference type="Proteomes" id="UP001516023">
    <property type="component" value="Unassembled WGS sequence"/>
</dbReference>
<accession>A0ABD3PIS6</accession>
<gene>
    <name evidence="1" type="ORF">HJC23_000156</name>
</gene>
<name>A0ABD3PIS6_9STRA</name>